<feature type="compositionally biased region" description="Basic and acidic residues" evidence="1">
    <location>
        <begin position="64"/>
        <end position="73"/>
    </location>
</feature>
<evidence type="ECO:0000313" key="2">
    <source>
        <dbReference type="EMBL" id="VCX42676.1"/>
    </source>
</evidence>
<proteinExistence type="predicted"/>
<keyword evidence="3" id="KW-1185">Reference proteome</keyword>
<feature type="region of interest" description="Disordered" evidence="1">
    <location>
        <begin position="64"/>
        <end position="83"/>
    </location>
</feature>
<evidence type="ECO:0000256" key="1">
    <source>
        <dbReference type="SAM" id="MobiDB-lite"/>
    </source>
</evidence>
<organism evidence="2 3">
    <name type="scientific">Gulo gulo</name>
    <name type="common">Wolverine</name>
    <name type="synonym">Gluton</name>
    <dbReference type="NCBI Taxonomy" id="48420"/>
    <lineage>
        <taxon>Eukaryota</taxon>
        <taxon>Metazoa</taxon>
        <taxon>Chordata</taxon>
        <taxon>Craniata</taxon>
        <taxon>Vertebrata</taxon>
        <taxon>Euteleostomi</taxon>
        <taxon>Mammalia</taxon>
        <taxon>Eutheria</taxon>
        <taxon>Laurasiatheria</taxon>
        <taxon>Carnivora</taxon>
        <taxon>Caniformia</taxon>
        <taxon>Musteloidea</taxon>
        <taxon>Mustelidae</taxon>
        <taxon>Guloninae</taxon>
        <taxon>Gulo</taxon>
    </lineage>
</organism>
<name>A0A9X9ME34_GULGU</name>
<reference evidence="2 3" key="1">
    <citation type="submission" date="2018-10" db="EMBL/GenBank/DDBJ databases">
        <authorList>
            <person name="Ekblom R."/>
            <person name="Jareborg N."/>
        </authorList>
    </citation>
    <scope>NUCLEOTIDE SEQUENCE [LARGE SCALE GENOMIC DNA]</scope>
    <source>
        <tissue evidence="2">Muscle</tissue>
    </source>
</reference>
<feature type="compositionally biased region" description="Polar residues" evidence="1">
    <location>
        <begin position="1"/>
        <end position="16"/>
    </location>
</feature>
<gene>
    <name evidence="2" type="ORF">BN2614_LOCUS4</name>
</gene>
<comment type="caution">
    <text evidence="2">The sequence shown here is derived from an EMBL/GenBank/DDBJ whole genome shotgun (WGS) entry which is preliminary data.</text>
</comment>
<sequence>MEGSISALTSCLSEPRTSVRHGAGRSQATGQQMKRGLNWSEILASDTARHQSLRVKFPAPVCRRKDSGVEGGKKKNPRSQALGNNRITGVSISLHFLVHLGTKEALSSIFASGWGGESCSCNSSHPSWPFPARAGFLGIL</sequence>
<dbReference type="EMBL" id="CYRY02046872">
    <property type="protein sequence ID" value="VCX42676.1"/>
    <property type="molecule type" value="Genomic_DNA"/>
</dbReference>
<evidence type="ECO:0000313" key="3">
    <source>
        <dbReference type="Proteomes" id="UP000269945"/>
    </source>
</evidence>
<protein>
    <submittedName>
        <fullName evidence="2">Uncharacterized protein</fullName>
    </submittedName>
</protein>
<accession>A0A9X9ME34</accession>
<dbReference type="AlphaFoldDB" id="A0A9X9ME34"/>
<feature type="region of interest" description="Disordered" evidence="1">
    <location>
        <begin position="1"/>
        <end position="33"/>
    </location>
</feature>
<dbReference type="Proteomes" id="UP000269945">
    <property type="component" value="Unassembled WGS sequence"/>
</dbReference>